<protein>
    <submittedName>
        <fullName evidence="1">Uncharacterized protein</fullName>
    </submittedName>
</protein>
<dbReference type="EMBL" id="JARJLG010000028">
    <property type="protein sequence ID" value="KAJ7768167.1"/>
    <property type="molecule type" value="Genomic_DNA"/>
</dbReference>
<name>A0AAD7JMN0_9AGAR</name>
<keyword evidence="2" id="KW-1185">Reference proteome</keyword>
<organism evidence="1 2">
    <name type="scientific">Mycena maculata</name>
    <dbReference type="NCBI Taxonomy" id="230809"/>
    <lineage>
        <taxon>Eukaryota</taxon>
        <taxon>Fungi</taxon>
        <taxon>Dikarya</taxon>
        <taxon>Basidiomycota</taxon>
        <taxon>Agaricomycotina</taxon>
        <taxon>Agaricomycetes</taxon>
        <taxon>Agaricomycetidae</taxon>
        <taxon>Agaricales</taxon>
        <taxon>Marasmiineae</taxon>
        <taxon>Mycenaceae</taxon>
        <taxon>Mycena</taxon>
    </lineage>
</organism>
<evidence type="ECO:0000313" key="1">
    <source>
        <dbReference type="EMBL" id="KAJ7768167.1"/>
    </source>
</evidence>
<dbReference type="Proteomes" id="UP001215280">
    <property type="component" value="Unassembled WGS sequence"/>
</dbReference>
<sequence length="142" mass="16518">MCSKLFLLRRLSKSVIPDSRGLQVLPGVLFDSDLRFRSFKVAYPNPMENRTMDQGIVNREEELADKERRERIKEWGEEQKCARRISDTLYDGHHSKNESRSCETRPMVEELIIKLEAKNKQQRVKTLWGEITLGLSVSNHSG</sequence>
<proteinExistence type="predicted"/>
<comment type="caution">
    <text evidence="1">The sequence shown here is derived from an EMBL/GenBank/DDBJ whole genome shotgun (WGS) entry which is preliminary data.</text>
</comment>
<accession>A0AAD7JMN0</accession>
<gene>
    <name evidence="1" type="ORF">DFH07DRAFT_938467</name>
</gene>
<evidence type="ECO:0000313" key="2">
    <source>
        <dbReference type="Proteomes" id="UP001215280"/>
    </source>
</evidence>
<dbReference type="AlphaFoldDB" id="A0AAD7JMN0"/>
<reference evidence="1" key="1">
    <citation type="submission" date="2023-03" db="EMBL/GenBank/DDBJ databases">
        <title>Massive genome expansion in bonnet fungi (Mycena s.s.) driven by repeated elements and novel gene families across ecological guilds.</title>
        <authorList>
            <consortium name="Lawrence Berkeley National Laboratory"/>
            <person name="Harder C.B."/>
            <person name="Miyauchi S."/>
            <person name="Viragh M."/>
            <person name="Kuo A."/>
            <person name="Thoen E."/>
            <person name="Andreopoulos B."/>
            <person name="Lu D."/>
            <person name="Skrede I."/>
            <person name="Drula E."/>
            <person name="Henrissat B."/>
            <person name="Morin E."/>
            <person name="Kohler A."/>
            <person name="Barry K."/>
            <person name="LaButti K."/>
            <person name="Morin E."/>
            <person name="Salamov A."/>
            <person name="Lipzen A."/>
            <person name="Mereny Z."/>
            <person name="Hegedus B."/>
            <person name="Baldrian P."/>
            <person name="Stursova M."/>
            <person name="Weitz H."/>
            <person name="Taylor A."/>
            <person name="Grigoriev I.V."/>
            <person name="Nagy L.G."/>
            <person name="Martin F."/>
            <person name="Kauserud H."/>
        </authorList>
    </citation>
    <scope>NUCLEOTIDE SEQUENCE</scope>
    <source>
        <strain evidence="1">CBHHK188m</strain>
    </source>
</reference>